<protein>
    <submittedName>
        <fullName evidence="3">Uncharacterized protein LOC107217825 isoform X2</fullName>
    </submittedName>
</protein>
<gene>
    <name evidence="3" type="primary">LOC107217825</name>
</gene>
<name>A0ABM3FGA1_NEOLC</name>
<evidence type="ECO:0000313" key="2">
    <source>
        <dbReference type="Proteomes" id="UP000829291"/>
    </source>
</evidence>
<proteinExistence type="predicted"/>
<organism evidence="2 3">
    <name type="scientific">Neodiprion lecontei</name>
    <name type="common">Redheaded pine sawfly</name>
    <dbReference type="NCBI Taxonomy" id="441921"/>
    <lineage>
        <taxon>Eukaryota</taxon>
        <taxon>Metazoa</taxon>
        <taxon>Ecdysozoa</taxon>
        <taxon>Arthropoda</taxon>
        <taxon>Hexapoda</taxon>
        <taxon>Insecta</taxon>
        <taxon>Pterygota</taxon>
        <taxon>Neoptera</taxon>
        <taxon>Endopterygota</taxon>
        <taxon>Hymenoptera</taxon>
        <taxon>Tenthredinoidea</taxon>
        <taxon>Diprionidae</taxon>
        <taxon>Diprioninae</taxon>
        <taxon>Neodiprion</taxon>
    </lineage>
</organism>
<evidence type="ECO:0000256" key="1">
    <source>
        <dbReference type="SAM" id="SignalP"/>
    </source>
</evidence>
<evidence type="ECO:0000313" key="3">
    <source>
        <dbReference type="RefSeq" id="XP_046587044.1"/>
    </source>
</evidence>
<reference evidence="3" key="1">
    <citation type="submission" date="2025-08" db="UniProtKB">
        <authorList>
            <consortium name="RefSeq"/>
        </authorList>
    </citation>
    <scope>IDENTIFICATION</scope>
    <source>
        <tissue evidence="3">Thorax and Abdomen</tissue>
    </source>
</reference>
<feature type="chain" id="PRO_5047239619" evidence="1">
    <location>
        <begin position="19"/>
        <end position="106"/>
    </location>
</feature>
<accession>A0ABM3FGA1</accession>
<sequence>MTMLVTLILLVDAGHLIAGRSRYLAIPLDDVKIIELSSGIPSFMPRVARSAEAYVPVAVATLQNEEVEPTPRIERAAAHYLDYVDFGGHTGENGAFGWYADFPAQQ</sequence>
<dbReference type="RefSeq" id="XP_046587044.1">
    <property type="nucleotide sequence ID" value="XM_046731088.1"/>
</dbReference>
<dbReference type="Proteomes" id="UP000829291">
    <property type="component" value="Chromosome 2"/>
</dbReference>
<dbReference type="GeneID" id="107217825"/>
<feature type="signal peptide" evidence="1">
    <location>
        <begin position="1"/>
        <end position="18"/>
    </location>
</feature>
<keyword evidence="2" id="KW-1185">Reference proteome</keyword>
<keyword evidence="1" id="KW-0732">Signal</keyword>